<keyword evidence="3" id="KW-1185">Reference proteome</keyword>
<dbReference type="AlphaFoldDB" id="A0A2Z6SE28"/>
<dbReference type="Proteomes" id="UP000247702">
    <property type="component" value="Unassembled WGS sequence"/>
</dbReference>
<gene>
    <name evidence="2" type="ORF">RclHR1_08000007</name>
</gene>
<evidence type="ECO:0000256" key="1">
    <source>
        <dbReference type="SAM" id="MobiDB-lite"/>
    </source>
</evidence>
<evidence type="ECO:0000313" key="2">
    <source>
        <dbReference type="EMBL" id="GBC08310.1"/>
    </source>
</evidence>
<evidence type="ECO:0000313" key="3">
    <source>
        <dbReference type="Proteomes" id="UP000247702"/>
    </source>
</evidence>
<feature type="compositionally biased region" description="Low complexity" evidence="1">
    <location>
        <begin position="138"/>
        <end position="166"/>
    </location>
</feature>
<proteinExistence type="predicted"/>
<reference evidence="2 3" key="1">
    <citation type="submission" date="2017-11" db="EMBL/GenBank/DDBJ databases">
        <title>The genome of Rhizophagus clarus HR1 reveals common genetic basis of auxotrophy among arbuscular mycorrhizal fungi.</title>
        <authorList>
            <person name="Kobayashi Y."/>
        </authorList>
    </citation>
    <scope>NUCLEOTIDE SEQUENCE [LARGE SCALE GENOMIC DNA]</scope>
    <source>
        <strain evidence="2 3">HR1</strain>
    </source>
</reference>
<feature type="region of interest" description="Disordered" evidence="1">
    <location>
        <begin position="60"/>
        <end position="166"/>
    </location>
</feature>
<organism evidence="2 3">
    <name type="scientific">Rhizophagus clarus</name>
    <dbReference type="NCBI Taxonomy" id="94130"/>
    <lineage>
        <taxon>Eukaryota</taxon>
        <taxon>Fungi</taxon>
        <taxon>Fungi incertae sedis</taxon>
        <taxon>Mucoromycota</taxon>
        <taxon>Glomeromycotina</taxon>
        <taxon>Glomeromycetes</taxon>
        <taxon>Glomerales</taxon>
        <taxon>Glomeraceae</taxon>
        <taxon>Rhizophagus</taxon>
    </lineage>
</organism>
<feature type="compositionally biased region" description="Low complexity" evidence="1">
    <location>
        <begin position="102"/>
        <end position="130"/>
    </location>
</feature>
<feature type="compositionally biased region" description="Low complexity" evidence="1">
    <location>
        <begin position="76"/>
        <end position="87"/>
    </location>
</feature>
<accession>A0A2Z6SE28</accession>
<name>A0A2Z6SE28_9GLOM</name>
<protein>
    <submittedName>
        <fullName evidence="2">Uncharacterized protein</fullName>
    </submittedName>
</protein>
<dbReference type="EMBL" id="BEXD01004205">
    <property type="protein sequence ID" value="GBC08310.1"/>
    <property type="molecule type" value="Genomic_DNA"/>
</dbReference>
<comment type="caution">
    <text evidence="2">The sequence shown here is derived from an EMBL/GenBank/DDBJ whole genome shotgun (WGS) entry which is preliminary data.</text>
</comment>
<sequence length="248" mass="27824">MIKNKIKRLVNTNSIIKVYDKKWRLFKIKQILFWVEEIRISIRIGLSCKHYCLDDIVDNKNKDDDDENDNDKLNDSDNNIGGSDNDGNVGGDNDDDNDVNGDKNNNNMNDSGINENDIGGGNKDNNNDVGDGNKDNNNDVGSGNKDNDNDIGGSNKDNDNDIGGSNKDNDIDINIKKDGNGNNNDVVNARKNSLDEPFYLFVSDNIKKGSTISTSSNTSKHSSKTRKRSIFSCHWRLWLVQNKNWHKL</sequence>